<accession>A0A0C2MZ53</accession>
<dbReference type="Gene3D" id="1.25.40.570">
    <property type="match status" value="1"/>
</dbReference>
<dbReference type="PANTHER" id="PTHR14145">
    <property type="entry name" value="26S PROTESOME SUBUNIT 6"/>
    <property type="match status" value="1"/>
</dbReference>
<dbReference type="InterPro" id="IPR000717">
    <property type="entry name" value="PCI_dom"/>
</dbReference>
<dbReference type="InterPro" id="IPR019585">
    <property type="entry name" value="Rpn7/CSN1"/>
</dbReference>
<dbReference type="PANTHER" id="PTHR14145:SF1">
    <property type="entry name" value="26S PROTEASOME NON-ATPASE REGULATORY SUBUNIT 6"/>
    <property type="match status" value="1"/>
</dbReference>
<dbReference type="OMA" id="HEMRDAN"/>
<organism evidence="2 3">
    <name type="scientific">Thelohanellus kitauei</name>
    <name type="common">Myxosporean</name>
    <dbReference type="NCBI Taxonomy" id="669202"/>
    <lineage>
        <taxon>Eukaryota</taxon>
        <taxon>Metazoa</taxon>
        <taxon>Cnidaria</taxon>
        <taxon>Myxozoa</taxon>
        <taxon>Myxosporea</taxon>
        <taxon>Bivalvulida</taxon>
        <taxon>Platysporina</taxon>
        <taxon>Myxobolidae</taxon>
        <taxon>Thelohanellus</taxon>
    </lineage>
</organism>
<dbReference type="Pfam" id="PF01399">
    <property type="entry name" value="PCI"/>
    <property type="match status" value="1"/>
</dbReference>
<sequence>MLSDEQVEAKIDFNEAKKSLPELGIDKDQNVYPRVELSTSIYRVHRLGPQKEPILAEKIHKYILSNDLAYLYKYASEKGVFPFDEARYQEMIEKDVKVRQLLDKIVYQKDKYDESCGFEVVNYYANYLSYIGDRESALKFLNETSSKWATHVQKIEYNLHMCRIGFFYLDRALVRESLGIVEDLIKRIGDWHLKNIAYAYSALNCLWNRNIKGAAKNFLTCVSSFSSFDLMSLPTFCSYVAVTNLLALPREKFHQKVSVSLKSDHMRESIISGLCEAFYMCNYAQFTSNLRLLVESLKYDAFCVDHVDYLCREFRLIAYKQLLASFKSLTLDYLSQVFGISKDFIETDIASFIARGQLDCKIDLVREMVVVSLFDKKKKEFCQFLDESNRLIANIQFMERTVNE</sequence>
<gene>
    <name evidence="2" type="ORF">RF11_11069</name>
</gene>
<dbReference type="GO" id="GO:0043161">
    <property type="term" value="P:proteasome-mediated ubiquitin-dependent protein catabolic process"/>
    <property type="evidence" value="ECO:0007669"/>
    <property type="project" value="TreeGrafter"/>
</dbReference>
<dbReference type="InterPro" id="IPR036390">
    <property type="entry name" value="WH_DNA-bd_sf"/>
</dbReference>
<reference evidence="2 3" key="1">
    <citation type="journal article" date="2014" name="Genome Biol. Evol.">
        <title>The genome of the myxosporean Thelohanellus kitauei shows adaptations to nutrient acquisition within its fish host.</title>
        <authorList>
            <person name="Yang Y."/>
            <person name="Xiong J."/>
            <person name="Zhou Z."/>
            <person name="Huo F."/>
            <person name="Miao W."/>
            <person name="Ran C."/>
            <person name="Liu Y."/>
            <person name="Zhang J."/>
            <person name="Feng J."/>
            <person name="Wang M."/>
            <person name="Wang M."/>
            <person name="Wang L."/>
            <person name="Yao B."/>
        </authorList>
    </citation>
    <scope>NUCLEOTIDE SEQUENCE [LARGE SCALE GENOMIC DNA]</scope>
    <source>
        <strain evidence="2">Wuqing</strain>
    </source>
</reference>
<dbReference type="Proteomes" id="UP000031668">
    <property type="component" value="Unassembled WGS sequence"/>
</dbReference>
<dbReference type="EMBL" id="JWZT01002428">
    <property type="protein sequence ID" value="KII69425.1"/>
    <property type="molecule type" value="Genomic_DNA"/>
</dbReference>
<dbReference type="SUPFAM" id="SSF46785">
    <property type="entry name" value="Winged helix' DNA-binding domain"/>
    <property type="match status" value="1"/>
</dbReference>
<dbReference type="InterPro" id="IPR045135">
    <property type="entry name" value="Rpn7_N"/>
</dbReference>
<dbReference type="SMART" id="SM00088">
    <property type="entry name" value="PINT"/>
    <property type="match status" value="1"/>
</dbReference>
<comment type="caution">
    <text evidence="2">The sequence shown here is derived from an EMBL/GenBank/DDBJ whole genome shotgun (WGS) entry which is preliminary data.</text>
</comment>
<dbReference type="AlphaFoldDB" id="A0A0C2MZ53"/>
<dbReference type="Pfam" id="PF10602">
    <property type="entry name" value="RPN7"/>
    <property type="match status" value="1"/>
</dbReference>
<evidence type="ECO:0000313" key="2">
    <source>
        <dbReference type="EMBL" id="KII69425.1"/>
    </source>
</evidence>
<name>A0A0C2MZ53_THEKT</name>
<evidence type="ECO:0000313" key="3">
    <source>
        <dbReference type="Proteomes" id="UP000031668"/>
    </source>
</evidence>
<dbReference type="GO" id="GO:0000502">
    <property type="term" value="C:proteasome complex"/>
    <property type="evidence" value="ECO:0007669"/>
    <property type="project" value="UniProtKB-KW"/>
</dbReference>
<keyword evidence="2" id="KW-0647">Proteasome</keyword>
<feature type="domain" description="PCI" evidence="1">
    <location>
        <begin position="195"/>
        <end position="376"/>
    </location>
</feature>
<dbReference type="OrthoDB" id="1452at2759"/>
<evidence type="ECO:0000259" key="1">
    <source>
        <dbReference type="PROSITE" id="PS50250"/>
    </source>
</evidence>
<proteinExistence type="predicted"/>
<protein>
    <submittedName>
        <fullName evidence="2">26S proteasome non-ATPase regulatory subunit 6</fullName>
    </submittedName>
</protein>
<keyword evidence="3" id="KW-1185">Reference proteome</keyword>
<dbReference type="PROSITE" id="PS50250">
    <property type="entry name" value="PCI"/>
    <property type="match status" value="1"/>
</dbReference>